<dbReference type="Proteomes" id="UP000031774">
    <property type="component" value="Plasmid pSVL1"/>
</dbReference>
<dbReference type="PANTHER" id="PTHR23513">
    <property type="entry name" value="INTEGRAL MEMBRANE EFFLUX PROTEIN-RELATED"/>
    <property type="match status" value="1"/>
</dbReference>
<feature type="transmembrane region" description="Helical" evidence="6">
    <location>
        <begin position="261"/>
        <end position="283"/>
    </location>
</feature>
<accession>A0A0B5IPQ7</accession>
<dbReference type="InterPro" id="IPR011701">
    <property type="entry name" value="MFS"/>
</dbReference>
<feature type="transmembrane region" description="Helical" evidence="6">
    <location>
        <begin position="229"/>
        <end position="249"/>
    </location>
</feature>
<dbReference type="RefSeq" id="WP_041134877.1">
    <property type="nucleotide sequence ID" value="NZ_CP010408.1"/>
</dbReference>
<dbReference type="KEGG" id="svt:SVTN_40195"/>
<reference evidence="7 8" key="1">
    <citation type="submission" date="2014-12" db="EMBL/GenBank/DDBJ databases">
        <title>Complete genome sequence of Streptomyces vietnamensis strain GIMV4.0001, a genetic manipulable producer of the benzoisochromanequinone antibiotic granaticin.</title>
        <authorList>
            <person name="Deng M.R."/>
            <person name="Guo J."/>
            <person name="Ma L.Y."/>
            <person name="Feng G.D."/>
            <person name="Mo C.Y."/>
            <person name="Zhu H.H."/>
        </authorList>
    </citation>
    <scope>NUCLEOTIDE SEQUENCE [LARGE SCALE GENOMIC DNA]</scope>
    <source>
        <strain evidence="8">GIMV4.0001</strain>
        <plasmid evidence="7 8">pSVL1</plasmid>
    </source>
</reference>
<evidence type="ECO:0000256" key="1">
    <source>
        <dbReference type="ARBA" id="ARBA00004651"/>
    </source>
</evidence>
<dbReference type="Gene3D" id="1.20.1250.20">
    <property type="entry name" value="MFS general substrate transporter like domains"/>
    <property type="match status" value="1"/>
</dbReference>
<feature type="transmembrane region" description="Helical" evidence="6">
    <location>
        <begin position="84"/>
        <end position="107"/>
    </location>
</feature>
<feature type="transmembrane region" description="Helical" evidence="6">
    <location>
        <begin position="290"/>
        <end position="310"/>
    </location>
</feature>
<feature type="transmembrane region" description="Helical" evidence="6">
    <location>
        <begin position="316"/>
        <end position="335"/>
    </location>
</feature>
<feature type="transmembrane region" description="Helical" evidence="6">
    <location>
        <begin position="52"/>
        <end position="72"/>
    </location>
</feature>
<evidence type="ECO:0008006" key="9">
    <source>
        <dbReference type="Google" id="ProtNLM"/>
    </source>
</evidence>
<gene>
    <name evidence="7" type="ORF">SVTN_40195</name>
</gene>
<feature type="transmembrane region" description="Helical" evidence="6">
    <location>
        <begin position="347"/>
        <end position="370"/>
    </location>
</feature>
<dbReference type="Pfam" id="PF07690">
    <property type="entry name" value="MFS_1"/>
    <property type="match status" value="1"/>
</dbReference>
<protein>
    <recommendedName>
        <fullName evidence="9">MFS transporter</fullName>
    </recommendedName>
</protein>
<name>A0A0B5IPQ7_9ACTN</name>
<dbReference type="GO" id="GO:0005886">
    <property type="term" value="C:plasma membrane"/>
    <property type="evidence" value="ECO:0007669"/>
    <property type="project" value="UniProtKB-SubCell"/>
</dbReference>
<evidence type="ECO:0000256" key="2">
    <source>
        <dbReference type="ARBA" id="ARBA00022475"/>
    </source>
</evidence>
<keyword evidence="8" id="KW-1185">Reference proteome</keyword>
<comment type="subcellular location">
    <subcellularLocation>
        <location evidence="1">Cell membrane</location>
        <topology evidence="1">Multi-pass membrane protein</topology>
    </subcellularLocation>
</comment>
<keyword evidence="4 6" id="KW-1133">Transmembrane helix</keyword>
<keyword evidence="5 6" id="KW-0472">Membrane</keyword>
<evidence type="ECO:0000313" key="8">
    <source>
        <dbReference type="Proteomes" id="UP000031774"/>
    </source>
</evidence>
<feature type="transmembrane region" description="Helical" evidence="6">
    <location>
        <begin position="181"/>
        <end position="199"/>
    </location>
</feature>
<dbReference type="SUPFAM" id="SSF103473">
    <property type="entry name" value="MFS general substrate transporter"/>
    <property type="match status" value="1"/>
</dbReference>
<dbReference type="EMBL" id="CP010408">
    <property type="protein sequence ID" value="AJF70409.1"/>
    <property type="molecule type" value="Genomic_DNA"/>
</dbReference>
<evidence type="ECO:0000256" key="4">
    <source>
        <dbReference type="ARBA" id="ARBA00022989"/>
    </source>
</evidence>
<sequence length="430" mass="44855">MPHDIHLPPLSSDRTWRKPYLRYVAGRGVSTAGTNLVNVVMAFAVLQVGGSGLSAGLVLGCSVAAQTLLLPYGGVLADRVPRRALAVSANFLLAGVQTLLGILLTATPGQVTLWMFATAAMTTGAATALAQPAFQGLIVELVPASALQKANASLRLVLNLARIAVPGLGSLLGAAFGFGQVLIAGGLSFAACSLILTGLHSKAPSPSRAATRHSWREGWQAFSSRPWMWAYALAGTLAVPLWLAGYQLLGPLILSGTSEGAAYWGWAVSAFSAGMVLGSLIALRWHPRRLMLACVSVQLIWPLPLAILASAPQPPLLLPAMLLSGISLELAVVFFETAKQQQIPEHLIGRVTSLTMLGENALVPLGYILAGAVADWAGASTVMWTCALGILLSNAALLFLPGIRRLQAVVASAVLAQEEDMRVASQPSSA</sequence>
<keyword evidence="7" id="KW-0614">Plasmid</keyword>
<dbReference type="GO" id="GO:0022857">
    <property type="term" value="F:transmembrane transporter activity"/>
    <property type="evidence" value="ECO:0007669"/>
    <property type="project" value="InterPro"/>
</dbReference>
<geneLocation type="plasmid" evidence="7 8">
    <name>pSVL1</name>
</geneLocation>
<dbReference type="HOGENOM" id="CLU_034180_17_3_11"/>
<feature type="transmembrane region" description="Helical" evidence="6">
    <location>
        <begin position="20"/>
        <end position="46"/>
    </location>
</feature>
<evidence type="ECO:0000256" key="5">
    <source>
        <dbReference type="ARBA" id="ARBA00023136"/>
    </source>
</evidence>
<keyword evidence="2" id="KW-1003">Cell membrane</keyword>
<evidence type="ECO:0000256" key="3">
    <source>
        <dbReference type="ARBA" id="ARBA00022692"/>
    </source>
</evidence>
<proteinExistence type="predicted"/>
<dbReference type="CDD" id="cd06173">
    <property type="entry name" value="MFS_MefA_like"/>
    <property type="match status" value="1"/>
</dbReference>
<organism evidence="7 8">
    <name type="scientific">Streptomyces vietnamensis</name>
    <dbReference type="NCBI Taxonomy" id="362257"/>
    <lineage>
        <taxon>Bacteria</taxon>
        <taxon>Bacillati</taxon>
        <taxon>Actinomycetota</taxon>
        <taxon>Actinomycetes</taxon>
        <taxon>Kitasatosporales</taxon>
        <taxon>Streptomycetaceae</taxon>
        <taxon>Streptomyces</taxon>
    </lineage>
</organism>
<dbReference type="InterPro" id="IPR036259">
    <property type="entry name" value="MFS_trans_sf"/>
</dbReference>
<dbReference type="PANTHER" id="PTHR23513:SF11">
    <property type="entry name" value="STAPHYLOFERRIN A TRANSPORTER"/>
    <property type="match status" value="1"/>
</dbReference>
<evidence type="ECO:0000256" key="6">
    <source>
        <dbReference type="SAM" id="Phobius"/>
    </source>
</evidence>
<feature type="transmembrane region" description="Helical" evidence="6">
    <location>
        <begin position="382"/>
        <end position="400"/>
    </location>
</feature>
<evidence type="ECO:0000313" key="7">
    <source>
        <dbReference type="EMBL" id="AJF70409.1"/>
    </source>
</evidence>
<keyword evidence="3 6" id="KW-0812">Transmembrane</keyword>
<dbReference type="AlphaFoldDB" id="A0A0B5IPQ7"/>